<name>A0A285PH31_9HYPH</name>
<reference evidence="1 2" key="1">
    <citation type="submission" date="2017-09" db="EMBL/GenBank/DDBJ databases">
        <authorList>
            <person name="Ehlers B."/>
            <person name="Leendertz F.H."/>
        </authorList>
    </citation>
    <scope>NUCLEOTIDE SEQUENCE [LARGE SCALE GENOMIC DNA]</scope>
    <source>
        <strain evidence="1 2">DSM 18289</strain>
    </source>
</reference>
<dbReference type="Proteomes" id="UP000219439">
    <property type="component" value="Unassembled WGS sequence"/>
</dbReference>
<accession>A0A285PH31</accession>
<proteinExistence type="predicted"/>
<organism evidence="1 2">
    <name type="scientific">Cohaesibacter gelatinilyticus</name>
    <dbReference type="NCBI Taxonomy" id="372072"/>
    <lineage>
        <taxon>Bacteria</taxon>
        <taxon>Pseudomonadati</taxon>
        <taxon>Pseudomonadota</taxon>
        <taxon>Alphaproteobacteria</taxon>
        <taxon>Hyphomicrobiales</taxon>
        <taxon>Cohaesibacteraceae</taxon>
    </lineage>
</organism>
<gene>
    <name evidence="1" type="ORF">SAMN06265368_4143</name>
</gene>
<evidence type="ECO:0000313" key="1">
    <source>
        <dbReference type="EMBL" id="SNZ21029.1"/>
    </source>
</evidence>
<dbReference type="AlphaFoldDB" id="A0A285PH31"/>
<evidence type="ECO:0000313" key="2">
    <source>
        <dbReference type="Proteomes" id="UP000219439"/>
    </source>
</evidence>
<dbReference type="EMBL" id="OBEL01000006">
    <property type="protein sequence ID" value="SNZ21029.1"/>
    <property type="molecule type" value="Genomic_DNA"/>
</dbReference>
<sequence>MRDCDEMIGWSTKAVLTIVERLKKIFTSCFEASPYLKSASTFPKYSIIITKVLCAFLEKVGKAKPAMRARRVAIS</sequence>
<protein>
    <submittedName>
        <fullName evidence="1">Uncharacterized protein</fullName>
    </submittedName>
</protein>
<keyword evidence="2" id="KW-1185">Reference proteome</keyword>